<feature type="chain" id="PRO_5041224291" evidence="1">
    <location>
        <begin position="24"/>
        <end position="335"/>
    </location>
</feature>
<gene>
    <name evidence="2" type="ORF">QR680_013272</name>
</gene>
<accession>A0AA39I4Y2</accession>
<keyword evidence="1" id="KW-0732">Signal</keyword>
<proteinExistence type="predicted"/>
<protein>
    <submittedName>
        <fullName evidence="2">Uncharacterized protein</fullName>
    </submittedName>
</protein>
<evidence type="ECO:0000313" key="3">
    <source>
        <dbReference type="Proteomes" id="UP001175271"/>
    </source>
</evidence>
<organism evidence="2 3">
    <name type="scientific">Steinernema hermaphroditum</name>
    <dbReference type="NCBI Taxonomy" id="289476"/>
    <lineage>
        <taxon>Eukaryota</taxon>
        <taxon>Metazoa</taxon>
        <taxon>Ecdysozoa</taxon>
        <taxon>Nematoda</taxon>
        <taxon>Chromadorea</taxon>
        <taxon>Rhabditida</taxon>
        <taxon>Tylenchina</taxon>
        <taxon>Panagrolaimomorpha</taxon>
        <taxon>Strongyloidoidea</taxon>
        <taxon>Steinernematidae</taxon>
        <taxon>Steinernema</taxon>
    </lineage>
</organism>
<name>A0AA39I4Y2_9BILA</name>
<reference evidence="2" key="1">
    <citation type="submission" date="2023-06" db="EMBL/GenBank/DDBJ databases">
        <title>Genomic analysis of the entomopathogenic nematode Steinernema hermaphroditum.</title>
        <authorList>
            <person name="Schwarz E.M."/>
            <person name="Heppert J.K."/>
            <person name="Baniya A."/>
            <person name="Schwartz H.T."/>
            <person name="Tan C.-H."/>
            <person name="Antoshechkin I."/>
            <person name="Sternberg P.W."/>
            <person name="Goodrich-Blair H."/>
            <person name="Dillman A.R."/>
        </authorList>
    </citation>
    <scope>NUCLEOTIDE SEQUENCE</scope>
    <source>
        <strain evidence="2">PS9179</strain>
        <tissue evidence="2">Whole animal</tissue>
    </source>
</reference>
<dbReference type="Proteomes" id="UP001175271">
    <property type="component" value="Unassembled WGS sequence"/>
</dbReference>
<comment type="caution">
    <text evidence="2">The sequence shown here is derived from an EMBL/GenBank/DDBJ whole genome shotgun (WGS) entry which is preliminary data.</text>
</comment>
<keyword evidence="3" id="KW-1185">Reference proteome</keyword>
<dbReference type="EMBL" id="JAUCMV010000002">
    <property type="protein sequence ID" value="KAK0417906.1"/>
    <property type="molecule type" value="Genomic_DNA"/>
</dbReference>
<evidence type="ECO:0000256" key="1">
    <source>
        <dbReference type="SAM" id="SignalP"/>
    </source>
</evidence>
<sequence length="335" mass="36783">MTAAVGLATRLVALFALVHFAHPQRLFYDGKGYSNYEVGPVQVASRNFEQRVGPSRSADIDTDGIIAPIMQPIASLFDMYTQNKKALEYADKVEKERKTNLFDPEALLTALKLQTEAPPTEPPSFMERLLEPLVGPIRHELSKVTPTTPKPSFLDGFLANPAAPIVNSDAARRVESKPILPISSHFLGPEVMSKPFFSPLSPKSLNALPSPTLAPETPPKPKTLDDLIPAQLKVKPEPPENDLFGLPKIEPIKIADPFTANPFMGIFTTTKPITITVPELPKIEAAPVHKVSDLPIFHQPIFPLQDPFYNPLLPNRKSKLFDLLTGGQAVRGLGR</sequence>
<dbReference type="AlphaFoldDB" id="A0AA39I4Y2"/>
<feature type="signal peptide" evidence="1">
    <location>
        <begin position="1"/>
        <end position="23"/>
    </location>
</feature>
<evidence type="ECO:0000313" key="2">
    <source>
        <dbReference type="EMBL" id="KAK0417906.1"/>
    </source>
</evidence>